<comment type="caution">
    <text evidence="1">The sequence shown here is derived from an EMBL/GenBank/DDBJ whole genome shotgun (WGS) entry which is preliminary data.</text>
</comment>
<evidence type="ECO:0000313" key="1">
    <source>
        <dbReference type="EMBL" id="GAH74506.1"/>
    </source>
</evidence>
<gene>
    <name evidence="1" type="ORF">S03H2_43979</name>
</gene>
<feature type="non-terminal residue" evidence="1">
    <location>
        <position position="1"/>
    </location>
</feature>
<dbReference type="EMBL" id="BARU01027477">
    <property type="protein sequence ID" value="GAH74506.1"/>
    <property type="molecule type" value="Genomic_DNA"/>
</dbReference>
<sequence length="270" mass="31012">RCNEYGEWENAGPKYKKEFPITLRIAECEYTGHAIDAKIDHWNVPDNATEGETVTGWIKVDGDCYTPGQTTRGRVKFTVNGGTPEYSTVFTFDCFGETGEMPFSFVMPDYDVTLTAEIERCNEYGEWETAGPKYKKEYTITLVMYEEAFGRIDKEKTIPPYSRQKGDEIRISTTIKNIGGTKGEFQMYLFDDTTNELIEKEPCTGIPFTDKWICTWKDLSPGGEYERTLDTDWWPGAMPDHDWKLRIEVRKQTTPDVADDTYPFTCISVV</sequence>
<name>X1HWK0_9ZZZZ</name>
<accession>X1HWK0</accession>
<feature type="non-terminal residue" evidence="1">
    <location>
        <position position="270"/>
    </location>
</feature>
<proteinExistence type="predicted"/>
<dbReference type="AlphaFoldDB" id="X1HWK0"/>
<protein>
    <submittedName>
        <fullName evidence="1">Uncharacterized protein</fullName>
    </submittedName>
</protein>
<reference evidence="1" key="1">
    <citation type="journal article" date="2014" name="Front. Microbiol.">
        <title>High frequency of phylogenetically diverse reductive dehalogenase-homologous genes in deep subseafloor sedimentary metagenomes.</title>
        <authorList>
            <person name="Kawai M."/>
            <person name="Futagami T."/>
            <person name="Toyoda A."/>
            <person name="Takaki Y."/>
            <person name="Nishi S."/>
            <person name="Hori S."/>
            <person name="Arai W."/>
            <person name="Tsubouchi T."/>
            <person name="Morono Y."/>
            <person name="Uchiyama I."/>
            <person name="Ito T."/>
            <person name="Fujiyama A."/>
            <person name="Inagaki F."/>
            <person name="Takami H."/>
        </authorList>
    </citation>
    <scope>NUCLEOTIDE SEQUENCE</scope>
    <source>
        <strain evidence="1">Expedition CK06-06</strain>
    </source>
</reference>
<organism evidence="1">
    <name type="scientific">marine sediment metagenome</name>
    <dbReference type="NCBI Taxonomy" id="412755"/>
    <lineage>
        <taxon>unclassified sequences</taxon>
        <taxon>metagenomes</taxon>
        <taxon>ecological metagenomes</taxon>
    </lineage>
</organism>